<feature type="domain" description="FAD-binding PCMH-type" evidence="3">
    <location>
        <begin position="37"/>
        <end position="216"/>
    </location>
</feature>
<dbReference type="SUPFAM" id="SSF56176">
    <property type="entry name" value="FAD-binding/transporter-associated domain-like"/>
    <property type="match status" value="1"/>
</dbReference>
<organism evidence="4 5">
    <name type="scientific">Oxynema aestuarii AP17</name>
    <dbReference type="NCBI Taxonomy" id="2064643"/>
    <lineage>
        <taxon>Bacteria</taxon>
        <taxon>Bacillati</taxon>
        <taxon>Cyanobacteriota</taxon>
        <taxon>Cyanophyceae</taxon>
        <taxon>Oscillatoriophycideae</taxon>
        <taxon>Oscillatoriales</taxon>
        <taxon>Oscillatoriaceae</taxon>
        <taxon>Oxynema</taxon>
        <taxon>Oxynema aestuarii</taxon>
    </lineage>
</organism>
<dbReference type="GO" id="GO:0003824">
    <property type="term" value="F:catalytic activity"/>
    <property type="evidence" value="ECO:0007669"/>
    <property type="project" value="InterPro"/>
</dbReference>
<dbReference type="InterPro" id="IPR006094">
    <property type="entry name" value="Oxid_FAD_bind_N"/>
</dbReference>
<evidence type="ECO:0000256" key="2">
    <source>
        <dbReference type="ARBA" id="ARBA00022827"/>
    </source>
</evidence>
<dbReference type="AlphaFoldDB" id="A0A6H1U5G0"/>
<dbReference type="InterPro" id="IPR016169">
    <property type="entry name" value="FAD-bd_PCMH_sub2"/>
</dbReference>
<protein>
    <submittedName>
        <fullName evidence="4">FAD-binding oxidoreductase</fullName>
    </submittedName>
</protein>
<evidence type="ECO:0000256" key="1">
    <source>
        <dbReference type="ARBA" id="ARBA00022630"/>
    </source>
</evidence>
<gene>
    <name evidence="4" type="ORF">HCG48_24610</name>
</gene>
<keyword evidence="5" id="KW-1185">Reference proteome</keyword>
<dbReference type="PROSITE" id="PS51387">
    <property type="entry name" value="FAD_PCMH"/>
    <property type="match status" value="1"/>
</dbReference>
<dbReference type="RefSeq" id="WP_168571536.1">
    <property type="nucleotide sequence ID" value="NZ_CP051167.1"/>
</dbReference>
<accession>A0A6H1U5G0</accession>
<evidence type="ECO:0000313" key="4">
    <source>
        <dbReference type="EMBL" id="QIZ73390.1"/>
    </source>
</evidence>
<dbReference type="InterPro" id="IPR016166">
    <property type="entry name" value="FAD-bd_PCMH"/>
</dbReference>
<dbReference type="GO" id="GO:0071949">
    <property type="term" value="F:FAD binding"/>
    <property type="evidence" value="ECO:0007669"/>
    <property type="project" value="InterPro"/>
</dbReference>
<dbReference type="InterPro" id="IPR016164">
    <property type="entry name" value="FAD-linked_Oxase-like_C"/>
</dbReference>
<keyword evidence="2" id="KW-0274">FAD</keyword>
<dbReference type="InterPro" id="IPR036318">
    <property type="entry name" value="FAD-bd_PCMH-like_sf"/>
</dbReference>
<name>A0A6H1U5G0_9CYAN</name>
<evidence type="ECO:0000313" key="5">
    <source>
        <dbReference type="Proteomes" id="UP000500857"/>
    </source>
</evidence>
<dbReference type="PANTHER" id="PTHR11748">
    <property type="entry name" value="D-LACTATE DEHYDROGENASE"/>
    <property type="match status" value="1"/>
</dbReference>
<proteinExistence type="predicted"/>
<dbReference type="Pfam" id="PF01565">
    <property type="entry name" value="FAD_binding_4"/>
    <property type="match status" value="1"/>
</dbReference>
<evidence type="ECO:0000259" key="3">
    <source>
        <dbReference type="PROSITE" id="PS51387"/>
    </source>
</evidence>
<dbReference type="SUPFAM" id="SSF55103">
    <property type="entry name" value="FAD-linked oxidases, C-terminal domain"/>
    <property type="match status" value="1"/>
</dbReference>
<reference evidence="4 5" key="1">
    <citation type="submission" date="2020-04" db="EMBL/GenBank/DDBJ databases">
        <authorList>
            <person name="Basu S."/>
            <person name="Maruthanayagam V."/>
            <person name="Chakraborty S."/>
            <person name="Pramanik A."/>
            <person name="Mukherjee J."/>
            <person name="Brink B."/>
        </authorList>
    </citation>
    <scope>NUCLEOTIDE SEQUENCE [LARGE SCALE GENOMIC DNA]</scope>
    <source>
        <strain evidence="4 5">AP17</strain>
    </source>
</reference>
<keyword evidence="1" id="KW-0285">Flavoprotein</keyword>
<dbReference type="EMBL" id="CP051167">
    <property type="protein sequence ID" value="QIZ73390.1"/>
    <property type="molecule type" value="Genomic_DNA"/>
</dbReference>
<dbReference type="Gene3D" id="3.30.465.10">
    <property type="match status" value="1"/>
</dbReference>
<dbReference type="Proteomes" id="UP000500857">
    <property type="component" value="Chromosome"/>
</dbReference>
<dbReference type="PANTHER" id="PTHR11748:SF103">
    <property type="entry name" value="GLYCOLATE OXIDASE SUBUNIT GLCE"/>
    <property type="match status" value="1"/>
</dbReference>
<dbReference type="KEGG" id="oxy:HCG48_24610"/>
<sequence>MNAIAREFKKILDDDSAIEWDALDRDTRASFQRAFPPDSPPDCILYPHTVEQLAEAVAWAAKQHWPVLPCGSGTKLDWGGIPRGIRAAISTRHLDRTIERAVGDLTVTVEAGMKLSDLQALLATDNQFLALDPSYGDRATLGGIVATADTGSWRARYRGVRDQLLGLSFVRADGELVKAGSRVVKNVAGYDLMKLLTGSFGTLAAIAQVTFRVYPKPPTSGTVVLSGEADAIAQATQTLFGSALTPTAVDLLSPGLARSLDLGEQVALLVRFQSIPESVRQQGDRAIAVGETLGLHATAYPDDSDAALWQQLREQIDNGSREGAIACKIGVRPSAAVRTAVAIDESLGRSSFGWIHATTGIGRLCTHTESTSSLRQVRSHCEANGGFLSILCAPLSVKTQLDIWGYTGNALEITRKIKQKFDPDSILSPHRFLDPL</sequence>